<evidence type="ECO:0000259" key="9">
    <source>
        <dbReference type="PROSITE" id="PS50929"/>
    </source>
</evidence>
<dbReference type="InterPro" id="IPR003593">
    <property type="entry name" value="AAA+_ATPase"/>
</dbReference>
<dbReference type="KEGG" id="bse:Bsel_0545"/>
<dbReference type="InterPro" id="IPR017871">
    <property type="entry name" value="ABC_transporter-like_CS"/>
</dbReference>
<comment type="subcellular location">
    <subcellularLocation>
        <location evidence="1">Cell membrane</location>
        <topology evidence="1">Multi-pass membrane protein</topology>
    </subcellularLocation>
</comment>
<evidence type="ECO:0000256" key="2">
    <source>
        <dbReference type="ARBA" id="ARBA00022692"/>
    </source>
</evidence>
<dbReference type="Proteomes" id="UP000000271">
    <property type="component" value="Chromosome"/>
</dbReference>
<keyword evidence="4" id="KW-0067">ATP-binding</keyword>
<dbReference type="GO" id="GO:0005886">
    <property type="term" value="C:plasma membrane"/>
    <property type="evidence" value="ECO:0007669"/>
    <property type="project" value="UniProtKB-SubCell"/>
</dbReference>
<dbReference type="PROSITE" id="PS50893">
    <property type="entry name" value="ABC_TRANSPORTER_2"/>
    <property type="match status" value="1"/>
</dbReference>
<protein>
    <submittedName>
        <fullName evidence="10">ABC transporter, CydDC cysteine exporter (CydDC-E) family, permease/ATP-binding protein CydD</fullName>
    </submittedName>
</protein>
<dbReference type="InterPro" id="IPR003439">
    <property type="entry name" value="ABC_transporter-like_ATP-bd"/>
</dbReference>
<dbReference type="InterPro" id="IPR014216">
    <property type="entry name" value="ABC_transptr_CydD"/>
</dbReference>
<dbReference type="SUPFAM" id="SSF90123">
    <property type="entry name" value="ABC transporter transmembrane region"/>
    <property type="match status" value="1"/>
</dbReference>
<dbReference type="PANTHER" id="PTHR24221:SF590">
    <property type="entry name" value="COMPONENT LINKED WITH THE ASSEMBLY OF CYTOCHROME' TRANSPORT TRANSMEMBRANE ATP-BINDING PROTEIN ABC TRANSPORTER CYDD-RELATED"/>
    <property type="match status" value="1"/>
</dbReference>
<dbReference type="InterPro" id="IPR027417">
    <property type="entry name" value="P-loop_NTPase"/>
</dbReference>
<reference evidence="10" key="1">
    <citation type="submission" date="2009-10" db="EMBL/GenBank/DDBJ databases">
        <title>Complete sequence of Bacillus selenitireducens MLS10.</title>
        <authorList>
            <consortium name="US DOE Joint Genome Institute"/>
            <person name="Lucas S."/>
            <person name="Copeland A."/>
            <person name="Lapidus A."/>
            <person name="Glavina del Rio T."/>
            <person name="Dalin E."/>
            <person name="Tice H."/>
            <person name="Bruce D."/>
            <person name="Goodwin L."/>
            <person name="Pitluck S."/>
            <person name="Sims D."/>
            <person name="Brettin T."/>
            <person name="Detter J.C."/>
            <person name="Han C."/>
            <person name="Larimer F."/>
            <person name="Land M."/>
            <person name="Hauser L."/>
            <person name="Kyrpides N."/>
            <person name="Ovchinnikova G."/>
            <person name="Stolz J."/>
        </authorList>
    </citation>
    <scope>NUCLEOTIDE SEQUENCE [LARGE SCALE GENOMIC DNA]</scope>
    <source>
        <strain evidence="10">MLS10</strain>
    </source>
</reference>
<proteinExistence type="predicted"/>
<dbReference type="OrthoDB" id="9806127at2"/>
<feature type="transmembrane region" description="Helical" evidence="7">
    <location>
        <begin position="54"/>
        <end position="72"/>
    </location>
</feature>
<evidence type="ECO:0000256" key="3">
    <source>
        <dbReference type="ARBA" id="ARBA00022741"/>
    </source>
</evidence>
<keyword evidence="11" id="KW-1185">Reference proteome</keyword>
<accession>D6XY08</accession>
<dbReference type="GO" id="GO:0005524">
    <property type="term" value="F:ATP binding"/>
    <property type="evidence" value="ECO:0007669"/>
    <property type="project" value="UniProtKB-KW"/>
</dbReference>
<dbReference type="InterPro" id="IPR036640">
    <property type="entry name" value="ABC1_TM_sf"/>
</dbReference>
<dbReference type="PANTHER" id="PTHR24221">
    <property type="entry name" value="ATP-BINDING CASSETTE SUB-FAMILY B"/>
    <property type="match status" value="1"/>
</dbReference>
<dbReference type="InterPro" id="IPR039421">
    <property type="entry name" value="Type_1_exporter"/>
</dbReference>
<dbReference type="GO" id="GO:0042883">
    <property type="term" value="P:cysteine transport"/>
    <property type="evidence" value="ECO:0007669"/>
    <property type="project" value="InterPro"/>
</dbReference>
<dbReference type="PROSITE" id="PS00211">
    <property type="entry name" value="ABC_TRANSPORTER_1"/>
    <property type="match status" value="1"/>
</dbReference>
<evidence type="ECO:0000256" key="6">
    <source>
        <dbReference type="ARBA" id="ARBA00023136"/>
    </source>
</evidence>
<dbReference type="Pfam" id="PF00664">
    <property type="entry name" value="ABC_membrane"/>
    <property type="match status" value="1"/>
</dbReference>
<dbReference type="NCBIfam" id="TIGR02857">
    <property type="entry name" value="CydD"/>
    <property type="match status" value="1"/>
</dbReference>
<sequence length="574" mass="62813">MMKKELNREAFAHKRRMFLLVLFTVLSGAVIIGQAFTIATFVDAVFLQGEAVRDAAWLLALLFALFVARVLLSDLPFRIGIRIAKDVKDGYRKRLAEGMRTSEEAGDVTGKRVSLYMDVVDEMDSYFSTYLPQLVQTMIVPVMILVTVFTQNIYSGIIMLVTAPLIPVFMILIGGHSEKKAGVQMAKLQSFSGHFLDTLRGVMTLKLFGRTNVQRGVIKEKSIAFREATMDVLKIAFLSALMLEILATIATAMIAVEVGLRLVFGHLAFQTGFFVLLMAPELYLPLKNLGASFHSGRNSIAAAEKLHGQFEEEGSNVSWGERTFQPVRPPAVDIRHLTYMYPGGHQGIRQISTAIEGPGLFAIAGKSGAGKSTLVNLLAGLMDSQDGDILIDGHKRESYTEVSWFNAVGYVSQKPYLFAGTMRSNIVMGRTDKTEEEILEAVHAAGLSEVVSQLPKGLDTATGEQGEGFSGGERQRMALARVLLHRPKLIFFDEPTSGLDVGTERRMNDTIVRLSKEATVITIAHRTSTLQEAGRILLLENGSLIAQGSFDDLVAKSEVFRGIVGISGGGERDA</sequence>
<dbReference type="GO" id="GO:0016887">
    <property type="term" value="F:ATP hydrolysis activity"/>
    <property type="evidence" value="ECO:0007669"/>
    <property type="project" value="InterPro"/>
</dbReference>
<dbReference type="eggNOG" id="COG4988">
    <property type="taxonomic scope" value="Bacteria"/>
</dbReference>
<dbReference type="SMART" id="SM00382">
    <property type="entry name" value="AAA"/>
    <property type="match status" value="1"/>
</dbReference>
<evidence type="ECO:0000256" key="7">
    <source>
        <dbReference type="SAM" id="Phobius"/>
    </source>
</evidence>
<evidence type="ECO:0000313" key="10">
    <source>
        <dbReference type="EMBL" id="ADH98081.1"/>
    </source>
</evidence>
<evidence type="ECO:0000313" key="11">
    <source>
        <dbReference type="Proteomes" id="UP000000271"/>
    </source>
</evidence>
<dbReference type="GO" id="GO:0140359">
    <property type="term" value="F:ABC-type transporter activity"/>
    <property type="evidence" value="ECO:0007669"/>
    <property type="project" value="InterPro"/>
</dbReference>
<evidence type="ECO:0000256" key="5">
    <source>
        <dbReference type="ARBA" id="ARBA00022989"/>
    </source>
</evidence>
<dbReference type="CDD" id="cd18584">
    <property type="entry name" value="ABC_6TM_AarD_CydD"/>
    <property type="match status" value="1"/>
</dbReference>
<evidence type="ECO:0000259" key="8">
    <source>
        <dbReference type="PROSITE" id="PS50893"/>
    </source>
</evidence>
<name>D6XY08_BACIE</name>
<dbReference type="RefSeq" id="WP_013171510.1">
    <property type="nucleotide sequence ID" value="NC_014219.1"/>
</dbReference>
<feature type="transmembrane region" description="Helical" evidence="7">
    <location>
        <begin position="235"/>
        <end position="256"/>
    </location>
</feature>
<dbReference type="InterPro" id="IPR011527">
    <property type="entry name" value="ABC1_TM_dom"/>
</dbReference>
<dbReference type="Gene3D" id="1.20.1560.10">
    <property type="entry name" value="ABC transporter type 1, transmembrane domain"/>
    <property type="match status" value="1"/>
</dbReference>
<dbReference type="PROSITE" id="PS50929">
    <property type="entry name" value="ABC_TM1F"/>
    <property type="match status" value="1"/>
</dbReference>
<feature type="domain" description="ABC transmembrane type-1" evidence="9">
    <location>
        <begin position="18"/>
        <end position="298"/>
    </location>
</feature>
<dbReference type="AlphaFoldDB" id="D6XY08"/>
<evidence type="ECO:0000256" key="1">
    <source>
        <dbReference type="ARBA" id="ARBA00004651"/>
    </source>
</evidence>
<dbReference type="Pfam" id="PF00005">
    <property type="entry name" value="ABC_tran"/>
    <property type="match status" value="1"/>
</dbReference>
<gene>
    <name evidence="10" type="ordered locus">Bsel_0545</name>
</gene>
<dbReference type="SUPFAM" id="SSF52540">
    <property type="entry name" value="P-loop containing nucleoside triphosphate hydrolases"/>
    <property type="match status" value="1"/>
</dbReference>
<keyword evidence="3" id="KW-0547">Nucleotide-binding</keyword>
<dbReference type="STRING" id="439292.Bsel_0545"/>
<feature type="transmembrane region" description="Helical" evidence="7">
    <location>
        <begin position="156"/>
        <end position="175"/>
    </location>
</feature>
<dbReference type="Gene3D" id="3.40.50.300">
    <property type="entry name" value="P-loop containing nucleotide triphosphate hydrolases"/>
    <property type="match status" value="1"/>
</dbReference>
<keyword evidence="6 7" id="KW-0472">Membrane</keyword>
<feature type="transmembrane region" description="Helical" evidence="7">
    <location>
        <begin position="130"/>
        <end position="150"/>
    </location>
</feature>
<evidence type="ECO:0000256" key="4">
    <source>
        <dbReference type="ARBA" id="ARBA00022840"/>
    </source>
</evidence>
<dbReference type="EMBL" id="CP001791">
    <property type="protein sequence ID" value="ADH98081.1"/>
    <property type="molecule type" value="Genomic_DNA"/>
</dbReference>
<organism evidence="10 11">
    <name type="scientific">Bacillus selenitireducens (strain ATCC 700615 / DSM 15326 / MLS10)</name>
    <dbReference type="NCBI Taxonomy" id="439292"/>
    <lineage>
        <taxon>Bacteria</taxon>
        <taxon>Bacillati</taxon>
        <taxon>Bacillota</taxon>
        <taxon>Bacilli</taxon>
        <taxon>Bacillales</taxon>
        <taxon>Bacillaceae</taxon>
        <taxon>Salisediminibacterium</taxon>
    </lineage>
</organism>
<dbReference type="HOGENOM" id="CLU_000604_84_9_9"/>
<keyword evidence="5 7" id="KW-1133">Transmembrane helix</keyword>
<feature type="domain" description="ABC transporter" evidence="8">
    <location>
        <begin position="332"/>
        <end position="566"/>
    </location>
</feature>
<keyword evidence="2 7" id="KW-0812">Transmembrane</keyword>